<evidence type="ECO:0000256" key="2">
    <source>
        <dbReference type="ARBA" id="ARBA00008821"/>
    </source>
</evidence>
<comment type="caution">
    <text evidence="7">The sequence shown here is derived from an EMBL/GenBank/DDBJ whole genome shotgun (WGS) entry which is preliminary data.</text>
</comment>
<keyword evidence="5" id="KW-0472">Membrane</keyword>
<dbReference type="EMBL" id="CAJHNH020000147">
    <property type="protein sequence ID" value="CAG5115659.1"/>
    <property type="molecule type" value="Genomic_DNA"/>
</dbReference>
<keyword evidence="4" id="KW-1133">Transmembrane helix</keyword>
<name>A0A8S3YEF1_9EUPU</name>
<feature type="non-terminal residue" evidence="7">
    <location>
        <position position="1"/>
    </location>
</feature>
<evidence type="ECO:0000313" key="8">
    <source>
        <dbReference type="Proteomes" id="UP000678393"/>
    </source>
</evidence>
<dbReference type="Pfam" id="PF00860">
    <property type="entry name" value="Xan_ur_permease"/>
    <property type="match status" value="1"/>
</dbReference>
<keyword evidence="3" id="KW-0812">Transmembrane</keyword>
<dbReference type="Proteomes" id="UP000678393">
    <property type="component" value="Unassembled WGS sequence"/>
</dbReference>
<evidence type="ECO:0000256" key="5">
    <source>
        <dbReference type="ARBA" id="ARBA00023136"/>
    </source>
</evidence>
<dbReference type="PANTHER" id="PTHR11119">
    <property type="entry name" value="XANTHINE-URACIL / VITAMIN C PERMEASE FAMILY MEMBER"/>
    <property type="match status" value="1"/>
</dbReference>
<feature type="compositionally biased region" description="Basic and acidic residues" evidence="6">
    <location>
        <begin position="7"/>
        <end position="21"/>
    </location>
</feature>
<dbReference type="OrthoDB" id="1641903at2759"/>
<dbReference type="AlphaFoldDB" id="A0A8S3YEF1"/>
<dbReference type="InterPro" id="IPR006043">
    <property type="entry name" value="NCS2"/>
</dbReference>
<keyword evidence="8" id="KW-1185">Reference proteome</keyword>
<reference evidence="7" key="1">
    <citation type="submission" date="2021-04" db="EMBL/GenBank/DDBJ databases">
        <authorList>
            <consortium name="Molecular Ecology Group"/>
        </authorList>
    </citation>
    <scope>NUCLEOTIDE SEQUENCE</scope>
</reference>
<evidence type="ECO:0000256" key="4">
    <source>
        <dbReference type="ARBA" id="ARBA00022989"/>
    </source>
</evidence>
<protein>
    <recommendedName>
        <fullName evidence="9">Solute carrier family 23 member 2</fullName>
    </recommendedName>
</protein>
<comment type="similarity">
    <text evidence="2">Belongs to the nucleobase:cation symporter-2 (NCS2) (TC 2.A.40) family.</text>
</comment>
<evidence type="ECO:0008006" key="9">
    <source>
        <dbReference type="Google" id="ProtNLM"/>
    </source>
</evidence>
<gene>
    <name evidence="7" type="ORF">CUNI_LOCUS1217</name>
</gene>
<sequence>MNTHVDILSDSKSDDKKKTSDEGEEKQLDILYSVDEIPPWYLCLFLGFQQFLTAFGATFAYPVIIKSAICIDGDDVGLGELISTVIFVSGLSTLLQCTLGVRLPIIQSVSYSFITPTFVLMSLKQDKCPFLGNN</sequence>
<evidence type="ECO:0000256" key="1">
    <source>
        <dbReference type="ARBA" id="ARBA00004141"/>
    </source>
</evidence>
<evidence type="ECO:0000313" key="7">
    <source>
        <dbReference type="EMBL" id="CAG5115659.1"/>
    </source>
</evidence>
<proteinExistence type="inferred from homology"/>
<dbReference type="GO" id="GO:0022857">
    <property type="term" value="F:transmembrane transporter activity"/>
    <property type="evidence" value="ECO:0007669"/>
    <property type="project" value="InterPro"/>
</dbReference>
<evidence type="ECO:0000256" key="6">
    <source>
        <dbReference type="SAM" id="MobiDB-lite"/>
    </source>
</evidence>
<comment type="subcellular location">
    <subcellularLocation>
        <location evidence="1">Membrane</location>
        <topology evidence="1">Multi-pass membrane protein</topology>
    </subcellularLocation>
</comment>
<accession>A0A8S3YEF1</accession>
<dbReference type="GO" id="GO:0016020">
    <property type="term" value="C:membrane"/>
    <property type="evidence" value="ECO:0007669"/>
    <property type="project" value="UniProtKB-SubCell"/>
</dbReference>
<organism evidence="7 8">
    <name type="scientific">Candidula unifasciata</name>
    <dbReference type="NCBI Taxonomy" id="100452"/>
    <lineage>
        <taxon>Eukaryota</taxon>
        <taxon>Metazoa</taxon>
        <taxon>Spiralia</taxon>
        <taxon>Lophotrochozoa</taxon>
        <taxon>Mollusca</taxon>
        <taxon>Gastropoda</taxon>
        <taxon>Heterobranchia</taxon>
        <taxon>Euthyneura</taxon>
        <taxon>Panpulmonata</taxon>
        <taxon>Eupulmonata</taxon>
        <taxon>Stylommatophora</taxon>
        <taxon>Helicina</taxon>
        <taxon>Helicoidea</taxon>
        <taxon>Geomitridae</taxon>
        <taxon>Candidula</taxon>
    </lineage>
</organism>
<feature type="region of interest" description="Disordered" evidence="6">
    <location>
        <begin position="1"/>
        <end position="21"/>
    </location>
</feature>
<evidence type="ECO:0000256" key="3">
    <source>
        <dbReference type="ARBA" id="ARBA00022692"/>
    </source>
</evidence>